<reference evidence="2 3" key="1">
    <citation type="journal article" date="2020" name="ISME J.">
        <title>Parallel Reductive Genome Evolution in Desulfovibrio Ectosymbionts Independently Acquired by Trichonympha Protists in the Termite Gut.</title>
        <authorList>
            <person name="Takeuchi M."/>
            <person name="Kuwahara H."/>
            <person name="Murakami T."/>
            <person name="Takahashi K."/>
            <person name="Kajitani R."/>
            <person name="Toyoda A."/>
            <person name="Itoh T."/>
            <person name="Ohkuma M."/>
            <person name="Hongoh Y."/>
        </authorList>
    </citation>
    <scope>NUCLEOTIDE SEQUENCE [LARGE SCALE GENOMIC DNA]</scope>
    <source>
        <strain evidence="2">ZnDsv-02</strain>
    </source>
</reference>
<dbReference type="AlphaFoldDB" id="A0A6L2R5M5"/>
<dbReference type="EMBL" id="BLLL01000004">
    <property type="protein sequence ID" value="GFH62752.1"/>
    <property type="molecule type" value="Genomic_DNA"/>
</dbReference>
<protein>
    <submittedName>
        <fullName evidence="2">BREX system P-loop protein</fullName>
    </submittedName>
</protein>
<evidence type="ECO:0000313" key="2">
    <source>
        <dbReference type="EMBL" id="GFH62752.1"/>
    </source>
</evidence>
<organism evidence="2 3">
    <name type="scientific">Candidatus Desulfovibrio kirbyi</name>
    <dbReference type="NCBI Taxonomy" id="2696086"/>
    <lineage>
        <taxon>Bacteria</taxon>
        <taxon>Pseudomonadati</taxon>
        <taxon>Thermodesulfobacteriota</taxon>
        <taxon>Desulfovibrionia</taxon>
        <taxon>Desulfovibrionales</taxon>
        <taxon>Desulfovibrionaceae</taxon>
        <taxon>Desulfovibrio</taxon>
    </lineage>
</organism>
<dbReference type="NCBIfam" id="NF033441">
    <property type="entry name" value="BREX_BrxC"/>
    <property type="match status" value="1"/>
</dbReference>
<accession>A0A6L2R5M5</accession>
<gene>
    <name evidence="2" type="primary">brxC</name>
    <name evidence="2" type="ORF">ZNDK_0523</name>
</gene>
<evidence type="ECO:0000259" key="1">
    <source>
        <dbReference type="Pfam" id="PF25791"/>
    </source>
</evidence>
<dbReference type="Proteomes" id="UP000505077">
    <property type="component" value="Unassembled WGS sequence"/>
</dbReference>
<comment type="caution">
    <text evidence="2">The sequence shown here is derived from an EMBL/GenBank/DDBJ whole genome shotgun (WGS) entry which is preliminary data.</text>
</comment>
<sequence>MTTQIKELFDPAKDIYRTIEKVITYGASQEARLKAEITEYVATESIEEQFERLLTRMQEAMDSGGGNEVGVWVSGFYGSGKSSFTKYLGLALDESVKIEGQPFLKMLQDRFAKPQTRALLSALAARYPAAVVLLDLASDMLAGATMESVSNVLYYKVLQWAGYSKNLKVAALERKLRKDGRYAEFATRIQQEAGSPWKDLQNDSLVHDSLVPEIAHELYPQFFKTPTSFTTEPADIIQFETDRVREMLDIVREHTGKEFVVFIIDEVGQYIGSRPALIHNLDGLEKNLKEIGQGKAWIIGTAQQTLTEDDPRAALNSPELYKLKDRFPITVDLESNDIKEICWRRLLSKSSNGAQTLEVMFDSSGQSLRHNTKLHDARYYDSDFDKSSFVKLYPFLPAHFDILLHLLGALAKSTGGIGLRSAIKVIQDILVEGPEHQDPVGNKPVGWLATTVTIYDVLERDIRRAFPSIHKALGKVGIRFPGSAVHSDVAKTVAVLQILGNMPVSAQNVAGLMHPKVDAPSKRTEVDAAVTELIKDSLVPFGEKDGNLCFFNEKLNDIDKERAQIPIKSIETRRIINNALRETFSPLPSVRLHGTLTVTSGLKVTSGSNSTIALAGETHAVQSVVEFVEPQDYDAVKSRLIEESRQYSAQNIIYILARSSQELSEKTIEIYRCSEIVQRHSNDPDAEVKDYCAAQNDYSAKLNAELERQLKQCLSQGSFIFRGQATAADSIAPDVIDAAQKNLGMVAEQVFHRYNEAPGRVDTQVAEKFLRIGNLQAVNTSVDPLGLVQVVSGTPRINTAHKALVSIHDYIDRSGMVEGRRLSDYFTGAPFGWSPDTLRYLIAALLLAGEIKLKVSGREVTVNGQQVIEALRTNNSFKPIGVSLRSERPSIEVLAKAAERLTILAGDTVIPLEDAISKSAAKLFPKLQYQFGPLAERLKTLYLPGEDRIRALNQDLTDVLLTDASDAPQRLGGEESPLYESLKWATEADRALKNGLEHTVRELQEHRHGIEALPSTGVPGKLRQDLSDELAQVNERLGSDNFFVHQADLNTALTAVMSAVRDAAIAMTLNQRKEIQEAARTISRMPEWSGLNEAEQSGVLGKIDSIAIDNAEDLAGIKKLLNQAYDIRSELDAIRDGIVKIANERRIDRKEATRPENNETDGTKRTRSLKIPATISSAAELEALIRSLQEIKTELAAYSVIEVAITIEK</sequence>
<feature type="domain" description="Probable ATP-binding protein BrxC winged helix-turn-helix" evidence="1">
    <location>
        <begin position="801"/>
        <end position="880"/>
    </location>
</feature>
<dbReference type="Pfam" id="PF25791">
    <property type="entry name" value="WHD_BREX_BrxC"/>
    <property type="match status" value="1"/>
</dbReference>
<dbReference type="InterPro" id="IPR058038">
    <property type="entry name" value="BREX_BrxC_wHTH"/>
</dbReference>
<proteinExistence type="predicted"/>
<evidence type="ECO:0000313" key="3">
    <source>
        <dbReference type="Proteomes" id="UP000505077"/>
    </source>
</evidence>
<name>A0A6L2R5M5_9BACT</name>
<dbReference type="InterPro" id="IPR047679">
    <property type="entry name" value="BREX_BrxC"/>
</dbReference>